<evidence type="ECO:0000256" key="1">
    <source>
        <dbReference type="PROSITE-ProRule" id="PRU00325"/>
    </source>
</evidence>
<feature type="domain" description="SWIM-type" evidence="2">
    <location>
        <begin position="24"/>
        <end position="58"/>
    </location>
</feature>
<comment type="caution">
    <text evidence="3">The sequence shown here is derived from an EMBL/GenBank/DDBJ whole genome shotgun (WGS) entry which is preliminary data.</text>
</comment>
<keyword evidence="1" id="KW-0862">Zinc</keyword>
<dbReference type="AlphaFoldDB" id="A0A397I385"/>
<name>A0A397I385_9GLOM</name>
<keyword evidence="4" id="KW-1185">Reference proteome</keyword>
<dbReference type="EMBL" id="PQFF01000252">
    <property type="protein sequence ID" value="RHZ70111.1"/>
    <property type="molecule type" value="Genomic_DNA"/>
</dbReference>
<dbReference type="InterPro" id="IPR007527">
    <property type="entry name" value="Znf_SWIM"/>
</dbReference>
<accession>A0A397I385</accession>
<organism evidence="3 4">
    <name type="scientific">Diversispora epigaea</name>
    <dbReference type="NCBI Taxonomy" id="1348612"/>
    <lineage>
        <taxon>Eukaryota</taxon>
        <taxon>Fungi</taxon>
        <taxon>Fungi incertae sedis</taxon>
        <taxon>Mucoromycota</taxon>
        <taxon>Glomeromycotina</taxon>
        <taxon>Glomeromycetes</taxon>
        <taxon>Diversisporales</taxon>
        <taxon>Diversisporaceae</taxon>
        <taxon>Diversispora</taxon>
    </lineage>
</organism>
<dbReference type="Proteomes" id="UP000266861">
    <property type="component" value="Unassembled WGS sequence"/>
</dbReference>
<dbReference type="STRING" id="1348612.A0A397I385"/>
<dbReference type="OrthoDB" id="2411055at2759"/>
<evidence type="ECO:0000259" key="2">
    <source>
        <dbReference type="PROSITE" id="PS50966"/>
    </source>
</evidence>
<evidence type="ECO:0000313" key="3">
    <source>
        <dbReference type="EMBL" id="RHZ70111.1"/>
    </source>
</evidence>
<keyword evidence="1" id="KW-0863">Zinc-finger</keyword>
<evidence type="ECO:0000313" key="4">
    <source>
        <dbReference type="Proteomes" id="UP000266861"/>
    </source>
</evidence>
<proteinExistence type="predicted"/>
<dbReference type="PROSITE" id="PS50966">
    <property type="entry name" value="ZF_SWIM"/>
    <property type="match status" value="1"/>
</dbReference>
<keyword evidence="1" id="KW-0479">Metal-binding</keyword>
<reference evidence="3 4" key="1">
    <citation type="submission" date="2018-08" db="EMBL/GenBank/DDBJ databases">
        <title>Genome and evolution of the arbuscular mycorrhizal fungus Diversispora epigaea (formerly Glomus versiforme) and its bacterial endosymbionts.</title>
        <authorList>
            <person name="Sun X."/>
            <person name="Fei Z."/>
            <person name="Harrison M."/>
        </authorList>
    </citation>
    <scope>NUCLEOTIDE SEQUENCE [LARGE SCALE GENOMIC DNA]</scope>
    <source>
        <strain evidence="3 4">IT104</strain>
    </source>
</reference>
<dbReference type="GO" id="GO:0008270">
    <property type="term" value="F:zinc ion binding"/>
    <property type="evidence" value="ECO:0007669"/>
    <property type="project" value="UniProtKB-KW"/>
</dbReference>
<protein>
    <recommendedName>
        <fullName evidence="2">SWIM-type domain-containing protein</fullName>
    </recommendedName>
</protein>
<gene>
    <name evidence="3" type="ORF">Glove_275g99</name>
</gene>
<sequence>MVNSDDILEIWKVVRYNYLKCYQYIVLLNNRELLCTCYMLITHGIVCRHFFKIFVKSSKAKFHITLIPNRWYKDEYINSDTIYSAETVISNNDDGMQTNSIFNRKYILNNLSEKHSKRILQNRIKYGALMGKAKKAIQYAIQDGDDELIKLIR</sequence>